<keyword evidence="6" id="KW-1035">Host cytoplasm</keyword>
<keyword evidence="6" id="KW-0808">Transferase</keyword>
<dbReference type="InterPro" id="IPR003591">
    <property type="entry name" value="Leu-rich_rpt_typical-subtyp"/>
</dbReference>
<keyword evidence="6" id="KW-0833">Ubl conjugation pathway</keyword>
<keyword evidence="3" id="KW-0433">Leucine-rich repeat</keyword>
<dbReference type="InterPro" id="IPR050216">
    <property type="entry name" value="LRR_domain-containing"/>
</dbReference>
<dbReference type="Pfam" id="PF14496">
    <property type="entry name" value="NEL"/>
    <property type="match status" value="1"/>
</dbReference>
<evidence type="ECO:0000256" key="6">
    <source>
        <dbReference type="PROSITE-ProRule" id="PRU01398"/>
    </source>
</evidence>
<comment type="similarity">
    <text evidence="6">Belongs to the LRR-containing bacterial E3 ligase family.</text>
</comment>
<accession>A0A7Y8CBL0</accession>
<dbReference type="PANTHER" id="PTHR48051:SF1">
    <property type="entry name" value="RAS SUPPRESSOR PROTEIN 1"/>
    <property type="match status" value="1"/>
</dbReference>
<evidence type="ECO:0000313" key="10">
    <source>
        <dbReference type="Proteomes" id="UP000517547"/>
    </source>
</evidence>
<evidence type="ECO:0000256" key="1">
    <source>
        <dbReference type="ARBA" id="ARBA00000900"/>
    </source>
</evidence>
<keyword evidence="6" id="KW-0832">Ubl conjugation</keyword>
<feature type="active site" description="Glycyl thioester intermediate" evidence="6">
    <location>
        <position position="1291"/>
    </location>
</feature>
<organism evidence="9 10">
    <name type="scientific">Pseudomonas gingeri</name>
    <dbReference type="NCBI Taxonomy" id="117681"/>
    <lineage>
        <taxon>Bacteria</taxon>
        <taxon>Pseudomonadati</taxon>
        <taxon>Pseudomonadota</taxon>
        <taxon>Gammaproteobacteria</taxon>
        <taxon>Pseudomonadales</taxon>
        <taxon>Pseudomonadaceae</taxon>
        <taxon>Pseudomonas</taxon>
    </lineage>
</organism>
<evidence type="ECO:0000313" key="9">
    <source>
        <dbReference type="EMBL" id="NWC12057.1"/>
    </source>
</evidence>
<evidence type="ECO:0000256" key="2">
    <source>
        <dbReference type="ARBA" id="ARBA00012483"/>
    </source>
</evidence>
<reference evidence="9 10" key="1">
    <citation type="submission" date="2020-04" db="EMBL/GenBank/DDBJ databases">
        <title>Molecular characterization of pseudomonads from Agaricus bisporus reveal novel blotch 2 pathogens in Western Europe.</title>
        <authorList>
            <person name="Taparia T."/>
            <person name="Krijger M."/>
            <person name="Haynes E."/>
            <person name="Elpinstone J.G."/>
            <person name="Noble R."/>
            <person name="Van Der Wolf J."/>
        </authorList>
    </citation>
    <scope>NUCLEOTIDE SEQUENCE [LARGE SCALE GENOMIC DNA]</scope>
    <source>
        <strain evidence="9 10">IPO3738</strain>
    </source>
</reference>
<evidence type="ECO:0000256" key="3">
    <source>
        <dbReference type="ARBA" id="ARBA00022614"/>
    </source>
</evidence>
<dbReference type="GO" id="GO:0005737">
    <property type="term" value="C:cytoplasm"/>
    <property type="evidence" value="ECO:0007669"/>
    <property type="project" value="TreeGrafter"/>
</dbReference>
<dbReference type="GO" id="GO:0061630">
    <property type="term" value="F:ubiquitin protein ligase activity"/>
    <property type="evidence" value="ECO:0007669"/>
    <property type="project" value="UniProtKB-EC"/>
</dbReference>
<dbReference type="Pfam" id="PF20178">
    <property type="entry name" value="ToxA_N"/>
    <property type="match status" value="1"/>
</dbReference>
<keyword evidence="4" id="KW-0677">Repeat</keyword>
<protein>
    <recommendedName>
        <fullName evidence="2">RING-type E3 ubiquitin transferase</fullName>
        <ecNumber evidence="2">2.3.2.27</ecNumber>
    </recommendedName>
</protein>
<dbReference type="Gene3D" id="1.20.58.360">
    <property type="entry name" value="Shigella T3SS effector IpaH defines"/>
    <property type="match status" value="1"/>
</dbReference>
<evidence type="ECO:0000259" key="8">
    <source>
        <dbReference type="PROSITE" id="PS52053"/>
    </source>
</evidence>
<dbReference type="InterPro" id="IPR001611">
    <property type="entry name" value="Leu-rich_rpt"/>
</dbReference>
<dbReference type="EMBL" id="JACAQE010000001">
    <property type="protein sequence ID" value="NWC12057.1"/>
    <property type="molecule type" value="Genomic_DNA"/>
</dbReference>
<dbReference type="Proteomes" id="UP000517547">
    <property type="component" value="Unassembled WGS sequence"/>
</dbReference>
<dbReference type="EC" id="2.3.2.27" evidence="2"/>
<dbReference type="Gene3D" id="3.80.10.10">
    <property type="entry name" value="Ribonuclease Inhibitor"/>
    <property type="match status" value="1"/>
</dbReference>
<keyword evidence="5" id="KW-0843">Virulence</keyword>
<dbReference type="Gene3D" id="1.20.1270.130">
    <property type="entry name" value="Shigella T3SS effector IpaH domain"/>
    <property type="match status" value="1"/>
</dbReference>
<dbReference type="SUPFAM" id="SSF52058">
    <property type="entry name" value="L domain-like"/>
    <property type="match status" value="1"/>
</dbReference>
<dbReference type="InterPro" id="IPR032675">
    <property type="entry name" value="LRR_dom_sf"/>
</dbReference>
<dbReference type="Pfam" id="PF13855">
    <property type="entry name" value="LRR_8"/>
    <property type="match status" value="1"/>
</dbReference>
<proteinExistence type="inferred from homology"/>
<gene>
    <name evidence="9" type="ORF">HX845_00210</name>
</gene>
<evidence type="ECO:0000256" key="4">
    <source>
        <dbReference type="ARBA" id="ARBA00022737"/>
    </source>
</evidence>
<comment type="PTM">
    <text evidence="6">Ubiquitinated in the presence of host E1 ubiquitin-activating enzyme, E2 ubiquitin-conjugating enzyme and ubiquitin.</text>
</comment>
<feature type="region of interest" description="Disordered" evidence="7">
    <location>
        <begin position="1"/>
        <end position="24"/>
    </location>
</feature>
<comment type="catalytic activity">
    <reaction evidence="1">
        <text>S-ubiquitinyl-[E2 ubiquitin-conjugating enzyme]-L-cysteine + [acceptor protein]-L-lysine = [E2 ubiquitin-conjugating enzyme]-L-cysteine + N(6)-ubiquitinyl-[acceptor protein]-L-lysine.</text>
        <dbReference type="EC" id="2.3.2.27"/>
    </reaction>
</comment>
<sequence length="1500" mass="169491">MQNFGPDEQLPPQSHIQLGPGANPRPKIAVPSFIDLVRSLDLGKLYQQHLCEVFHLPKNTGQQPDNDEFRIEFAIGQQKKADMLVDACIAYLKKDIDSLAHQQVCRLIELNVAVGADGSRMIANELRLLGVTLSGICLFTLVDMPRIEPGGMEKRVLVHIPNDPLSPFKLYASLEDFEAELRRRLWQPAYERFFCGFVSQRELPAFLSTLRKRLTIGSGRALDQGTTSLNTRADLQLKAQPLSRELFFSLYQQQILRLQADARTVAVPTEDVDQDARTARNQSLLGLGMTLLNLAAFANPWLGLLMMGVAVGQLLAETYEGYEDWRRGERDEAISHMMSVAEDIATMVALGTAVHWGGKAVKGLLRRYSDFFDDLIPVKSGDGRYRLWQPDLRAYRHEAPWLATRVPDEQGFHGDRGEAGEGHRYLEIAGEPYRAYHDEDAGAWRLRHPARESAYSPLLEHNGGGAWRLAHEWPWRWHDPVHLFRRLGPALRWLSDEDIEQILAIHQLDESQLRRLHMNLSAIPASLLDSIQRFRLDHELSWLITPAEAPASAAARLLELQLQVLPSLKGWPENHTLMLLDGLRRPLREYGADLTAKPTTMVLSAREIEAEGLTVVLRNLAQEQRRALLGPGVPPGDEASLLAPILGAHVRDHRAAVFRRLYKLHYLNGKDLPLRLKQRFPDLPDGVLREILAQTDDVARERLASGQSPQLRLIEAASDSLREVRLNQALDAGFLQGTSNLDTARLQVPMIGILGGWPGDLRLEIRQGRSDGPLLIEMGEVDLPRRRVLVRSLDGYRAFDGEGLTLGPQTRGPNALSGALLSALTLSERGAMGLKLDEAGLLHKLLMSKVVERPRPVLEETLGFAPRRPDQRLPAWREGEGAGCLRVRRGGVQGSQRVLRRVTRLYPDLCEPEARNFLLSLGEDPIDARRRLRALEEESALLRSTLRTWRGASPWMYGQHLWLGGLAESRQQAAQIIKRCWRRQTPRTYDENGVAIGHSLSLAGLRVATLPGLPKGVSFEHVTELSLQNMRLKTIPPGFLERFTKLRKLELNNNQLEFLPSAIADMTELRVLNLQDNRIALTRHSVRVLSHLRHLEVLNMNGNFDIGLLDVSQMPHLRRLFVRGTGIDHLPSGLLTRTSLSEADLRGNQIQALPSELYLAPSPITRRIILRNNPLESAAQSTLADYRLRTGVTFGIPETELPLDEYAARQRWLFGIEGERRTALQELWQELRLEEGADEFFVLLGRLGGSAEYMKTRTDLTRRVWKVLEAAARDSQLRGELFDLAANPMTCVDSAAKNFSDLEVRVLLNRARSLASGSDDPTELLRLARGLFRLEQIDAIAREHVRDLVDRPEVPSSESVDEIEVNLAYRVGLGRSLYLPGQPREILFRKIANVTEEQILAARNRIRQAEIKPAMKTFIASRDFWIDFLRKKYPRDFSRFNRPFHEQEELLLQQSPEMLSDSYSRRLSALMETRMAEERVFLEGLTQHELNQQPAPLPGD</sequence>
<dbReference type="PROSITE" id="PS52053">
    <property type="entry name" value="NEL"/>
    <property type="match status" value="1"/>
</dbReference>
<comment type="caution">
    <text evidence="9">The sequence shown here is derived from an EMBL/GenBank/DDBJ whole genome shotgun (WGS) entry which is preliminary data.</text>
</comment>
<dbReference type="GO" id="GO:0005576">
    <property type="term" value="C:extracellular region"/>
    <property type="evidence" value="ECO:0007669"/>
    <property type="project" value="UniProtKB-UniRule"/>
</dbReference>
<evidence type="ECO:0000256" key="7">
    <source>
        <dbReference type="SAM" id="MobiDB-lite"/>
    </source>
</evidence>
<dbReference type="GO" id="GO:0016567">
    <property type="term" value="P:protein ubiquitination"/>
    <property type="evidence" value="ECO:0007669"/>
    <property type="project" value="InterPro"/>
</dbReference>
<keyword evidence="6" id="KW-0964">Secreted</keyword>
<dbReference type="SMART" id="SM00369">
    <property type="entry name" value="LRR_TYP"/>
    <property type="match status" value="5"/>
</dbReference>
<dbReference type="InterPro" id="IPR029487">
    <property type="entry name" value="NEL_dom"/>
</dbReference>
<dbReference type="PANTHER" id="PTHR48051">
    <property type="match status" value="1"/>
</dbReference>
<evidence type="ECO:0000256" key="5">
    <source>
        <dbReference type="ARBA" id="ARBA00023026"/>
    </source>
</evidence>
<name>A0A7Y8CBL0_9PSED</name>
<dbReference type="InterPro" id="IPR046673">
    <property type="entry name" value="ToxA_N"/>
</dbReference>
<feature type="domain" description="NEL" evidence="8">
    <location>
        <begin position="1204"/>
        <end position="1500"/>
    </location>
</feature>